<evidence type="ECO:0000313" key="1">
    <source>
        <dbReference type="EMBL" id="TDO85888.1"/>
    </source>
</evidence>
<evidence type="ECO:0000313" key="2">
    <source>
        <dbReference type="Proteomes" id="UP000295064"/>
    </source>
</evidence>
<reference evidence="1 2" key="1">
    <citation type="submission" date="2019-03" db="EMBL/GenBank/DDBJ databases">
        <title>Subsurface microbial communities from deep shales in Ohio and West Virginia, USA.</title>
        <authorList>
            <person name="Wrighton K."/>
        </authorList>
    </citation>
    <scope>NUCLEOTIDE SEQUENCE [LARGE SCALE GENOMIC DNA]</scope>
    <source>
        <strain evidence="1 2">MA284_T2</strain>
    </source>
</reference>
<protein>
    <submittedName>
        <fullName evidence="1">Tetratricopeptide repeat protein</fullName>
    </submittedName>
</protein>
<dbReference type="OrthoDB" id="2111360at2"/>
<dbReference type="SUPFAM" id="SSF48452">
    <property type="entry name" value="TPR-like"/>
    <property type="match status" value="1"/>
</dbReference>
<dbReference type="RefSeq" id="WP_133515363.1">
    <property type="nucleotide sequence ID" value="NZ_SNWX01000016.1"/>
</dbReference>
<dbReference type="Gene3D" id="1.25.40.10">
    <property type="entry name" value="Tetratricopeptide repeat domain"/>
    <property type="match status" value="2"/>
</dbReference>
<accession>A0A4R6LKZ8</accession>
<sequence>MLNKIKNFFKKFKDKKLFNQGIKKLDDGYYQEAAEILFQIEDSQQVDREMLFFNLAGALIGQDKLDEGEEYLNKAIEIEAEHDFLWATLAEVNILQKKWEAAKKAINKALELEPGKEIYERKKEVICGSEELKENYLKYFKLLKESVEEQKKENWQQSVELLRDAVDYYDQTGYVYNQIGAIYNNNLGNKELAAQFFKKAIEKEPDNEVFIRNLKQVLKNS</sequence>
<organism evidence="1 2">
    <name type="scientific">Halanaerobium saccharolyticum</name>
    <dbReference type="NCBI Taxonomy" id="43595"/>
    <lineage>
        <taxon>Bacteria</taxon>
        <taxon>Bacillati</taxon>
        <taxon>Bacillota</taxon>
        <taxon>Clostridia</taxon>
        <taxon>Halanaerobiales</taxon>
        <taxon>Halanaerobiaceae</taxon>
        <taxon>Halanaerobium</taxon>
    </lineage>
</organism>
<dbReference type="InterPro" id="IPR011990">
    <property type="entry name" value="TPR-like_helical_dom_sf"/>
</dbReference>
<dbReference type="Proteomes" id="UP000295064">
    <property type="component" value="Unassembled WGS sequence"/>
</dbReference>
<name>A0A4R6LKZ8_9FIRM</name>
<dbReference type="SMART" id="SM00028">
    <property type="entry name" value="TPR"/>
    <property type="match status" value="3"/>
</dbReference>
<proteinExistence type="predicted"/>
<dbReference type="EMBL" id="SNWX01000016">
    <property type="protein sequence ID" value="TDO85888.1"/>
    <property type="molecule type" value="Genomic_DNA"/>
</dbReference>
<dbReference type="AlphaFoldDB" id="A0A4R6LKZ8"/>
<comment type="caution">
    <text evidence="1">The sequence shown here is derived from an EMBL/GenBank/DDBJ whole genome shotgun (WGS) entry which is preliminary data.</text>
</comment>
<dbReference type="InterPro" id="IPR019734">
    <property type="entry name" value="TPR_rpt"/>
</dbReference>
<dbReference type="Pfam" id="PF13181">
    <property type="entry name" value="TPR_8"/>
    <property type="match status" value="3"/>
</dbReference>
<gene>
    <name evidence="1" type="ORF">DFR79_11615</name>
</gene>